<feature type="region of interest" description="Disordered" evidence="1">
    <location>
        <begin position="511"/>
        <end position="554"/>
    </location>
</feature>
<name>A0AAD5R940_PARTN</name>
<reference evidence="2" key="1">
    <citation type="submission" date="2021-06" db="EMBL/GenBank/DDBJ databases">
        <title>Parelaphostrongylus tenuis whole genome reference sequence.</title>
        <authorList>
            <person name="Garwood T.J."/>
            <person name="Larsen P.A."/>
            <person name="Fountain-Jones N.M."/>
            <person name="Garbe J.R."/>
            <person name="Macchietto M.G."/>
            <person name="Kania S.A."/>
            <person name="Gerhold R.W."/>
            <person name="Richards J.E."/>
            <person name="Wolf T.M."/>
        </authorList>
    </citation>
    <scope>NUCLEOTIDE SEQUENCE</scope>
    <source>
        <strain evidence="2">MNPRO001-30</strain>
        <tissue evidence="2">Meninges</tissue>
    </source>
</reference>
<feature type="compositionally biased region" description="Polar residues" evidence="1">
    <location>
        <begin position="116"/>
        <end position="126"/>
    </location>
</feature>
<protein>
    <submittedName>
        <fullName evidence="2">Uncharacterized protein</fullName>
    </submittedName>
</protein>
<dbReference type="AlphaFoldDB" id="A0AAD5R940"/>
<gene>
    <name evidence="2" type="ORF">KIN20_033702</name>
</gene>
<organism evidence="2 3">
    <name type="scientific">Parelaphostrongylus tenuis</name>
    <name type="common">Meningeal worm</name>
    <dbReference type="NCBI Taxonomy" id="148309"/>
    <lineage>
        <taxon>Eukaryota</taxon>
        <taxon>Metazoa</taxon>
        <taxon>Ecdysozoa</taxon>
        <taxon>Nematoda</taxon>
        <taxon>Chromadorea</taxon>
        <taxon>Rhabditida</taxon>
        <taxon>Rhabditina</taxon>
        <taxon>Rhabditomorpha</taxon>
        <taxon>Strongyloidea</taxon>
        <taxon>Metastrongylidae</taxon>
        <taxon>Parelaphostrongylus</taxon>
    </lineage>
</organism>
<proteinExistence type="predicted"/>
<comment type="caution">
    <text evidence="2">The sequence shown here is derived from an EMBL/GenBank/DDBJ whole genome shotgun (WGS) entry which is preliminary data.</text>
</comment>
<feature type="region of interest" description="Disordered" evidence="1">
    <location>
        <begin position="116"/>
        <end position="139"/>
    </location>
</feature>
<dbReference type="EMBL" id="JAHQIW010007031">
    <property type="protein sequence ID" value="KAJ1371715.1"/>
    <property type="molecule type" value="Genomic_DNA"/>
</dbReference>
<dbReference type="Proteomes" id="UP001196413">
    <property type="component" value="Unassembled WGS sequence"/>
</dbReference>
<accession>A0AAD5R940</accession>
<sequence length="585" mass="60928">MMSAASTASTSVSEAFPSTDYTSKSAVVPYIAYMPVSKNASLVVSTASTSTHSNLLASASTAYRQTISHALIPSLSVILTSSSKNALSTGPTFVSTIPPTNRLNSISNEDFYSDATSASSATPYNLSRTASREAASTARSTVTAVVSSTDRMSPSPASSSVSLKAIMMKDFSTASTLARSTTTTSTSTENRYNTDLSTFLEAFFAAFTLVSKNKAYNSFHSTSTKTPYTLSDSTENLSNLTSGLPATSFINSSSRSIDVASSAFSSNARTTHINVPYSAKLKNFPVTFKPDLVRDASVFPISAPEGTLPIGSTLTTARDIFTTPLLNASTLSSKVSSSGSTPASMNFSSTILTPVAAKAQTISMKPMSKKTPLFPNSSVSTEVTSAAPTFALTAAYYSGSYSTSTHAPTTTTNFSEITTSVASISVSRERYSNATTSLKSNFSLKKVPSTETISPSLDATLVVLTSSLEEFRTSSTPDAKDSSISSIFASSATFSSTPPFNSTPITSCTCPSASEDSRSINHTSAPYMSPSPSITPLNKPLITASNSTSQSTLSTLSSGSMVDLSFPSNANPATATTATPFSTHC</sequence>
<evidence type="ECO:0000256" key="1">
    <source>
        <dbReference type="SAM" id="MobiDB-lite"/>
    </source>
</evidence>
<evidence type="ECO:0000313" key="2">
    <source>
        <dbReference type="EMBL" id="KAJ1371715.1"/>
    </source>
</evidence>
<keyword evidence="3" id="KW-1185">Reference proteome</keyword>
<feature type="compositionally biased region" description="Low complexity" evidence="1">
    <location>
        <begin position="127"/>
        <end position="139"/>
    </location>
</feature>
<feature type="compositionally biased region" description="Polar residues" evidence="1">
    <location>
        <begin position="511"/>
        <end position="536"/>
    </location>
</feature>
<feature type="compositionally biased region" description="Low complexity" evidence="1">
    <location>
        <begin position="543"/>
        <end position="554"/>
    </location>
</feature>
<evidence type="ECO:0000313" key="3">
    <source>
        <dbReference type="Proteomes" id="UP001196413"/>
    </source>
</evidence>